<dbReference type="EMBL" id="GGEC01072852">
    <property type="protein sequence ID" value="MBX53336.1"/>
    <property type="molecule type" value="Transcribed_RNA"/>
</dbReference>
<sequence>MFQKQMIFLDSNSILPCGICIMQKLYAFSSLERRSPCALLRLACN</sequence>
<evidence type="ECO:0000313" key="1">
    <source>
        <dbReference type="EMBL" id="MBX53336.1"/>
    </source>
</evidence>
<proteinExistence type="predicted"/>
<dbReference type="AlphaFoldDB" id="A0A2P2PF31"/>
<name>A0A2P2PF31_RHIMU</name>
<protein>
    <submittedName>
        <fullName evidence="1">Uncharacterized protein</fullName>
    </submittedName>
</protein>
<accession>A0A2P2PF31</accession>
<reference evidence="1" key="1">
    <citation type="submission" date="2018-02" db="EMBL/GenBank/DDBJ databases">
        <title>Rhizophora mucronata_Transcriptome.</title>
        <authorList>
            <person name="Meera S.P."/>
            <person name="Sreeshan A."/>
            <person name="Augustine A."/>
        </authorList>
    </citation>
    <scope>NUCLEOTIDE SEQUENCE</scope>
    <source>
        <tissue evidence="1">Leaf</tissue>
    </source>
</reference>
<organism evidence="1">
    <name type="scientific">Rhizophora mucronata</name>
    <name type="common">Asiatic mangrove</name>
    <dbReference type="NCBI Taxonomy" id="61149"/>
    <lineage>
        <taxon>Eukaryota</taxon>
        <taxon>Viridiplantae</taxon>
        <taxon>Streptophyta</taxon>
        <taxon>Embryophyta</taxon>
        <taxon>Tracheophyta</taxon>
        <taxon>Spermatophyta</taxon>
        <taxon>Magnoliopsida</taxon>
        <taxon>eudicotyledons</taxon>
        <taxon>Gunneridae</taxon>
        <taxon>Pentapetalae</taxon>
        <taxon>rosids</taxon>
        <taxon>fabids</taxon>
        <taxon>Malpighiales</taxon>
        <taxon>Rhizophoraceae</taxon>
        <taxon>Rhizophora</taxon>
    </lineage>
</organism>